<gene>
    <name evidence="2" type="ORF">MNBD_GAMMA11-3025</name>
</gene>
<evidence type="ECO:0000313" key="2">
    <source>
        <dbReference type="EMBL" id="VAW63103.1"/>
    </source>
</evidence>
<dbReference type="InterPro" id="IPR013976">
    <property type="entry name" value="HDOD"/>
</dbReference>
<dbReference type="InterPro" id="IPR052340">
    <property type="entry name" value="RNase_Y/CdgJ"/>
</dbReference>
<dbReference type="PANTHER" id="PTHR33525:SF3">
    <property type="entry name" value="RIBONUCLEASE Y"/>
    <property type="match status" value="1"/>
</dbReference>
<dbReference type="EMBL" id="UOFG01000193">
    <property type="protein sequence ID" value="VAW63103.1"/>
    <property type="molecule type" value="Genomic_DNA"/>
</dbReference>
<protein>
    <submittedName>
        <fullName evidence="2">Predicted signal transduction protein</fullName>
    </submittedName>
</protein>
<dbReference type="SUPFAM" id="SSF109604">
    <property type="entry name" value="HD-domain/PDEase-like"/>
    <property type="match status" value="1"/>
</dbReference>
<evidence type="ECO:0000259" key="1">
    <source>
        <dbReference type="PROSITE" id="PS51833"/>
    </source>
</evidence>
<accession>A0A3B0XFQ4</accession>
<dbReference type="Gene3D" id="1.10.3210.10">
    <property type="entry name" value="Hypothetical protein af1432"/>
    <property type="match status" value="1"/>
</dbReference>
<dbReference type="PROSITE" id="PS51833">
    <property type="entry name" value="HDOD"/>
    <property type="match status" value="1"/>
</dbReference>
<dbReference type="AlphaFoldDB" id="A0A3B0XFQ4"/>
<sequence length="278" mass="31060">MSEQAQQVLKHLCKAVETDQIKLPTLPEVALKIRQTVEKGDHSAADIAELLAQDTSLSARLLQLANSPLYRTRSEINNLQMAITRLGIRIVKDLVVMLAIKQAFNTRNKEIEKQFRQIWQISVDVAAGCRVLANIQNELNPEQAVLAGLIHNIGALPIIELANSQPSLFTGDQDLASICREIQGALGEKILRFWNFPQTLIDVASQWSNFHRAHNAHIDYVDIVQAALLYSPYAPAKIITDRPSIQAIDRLGLDLSEQKLNDTLQQQLNEARSSLMSM</sequence>
<organism evidence="2">
    <name type="scientific">hydrothermal vent metagenome</name>
    <dbReference type="NCBI Taxonomy" id="652676"/>
    <lineage>
        <taxon>unclassified sequences</taxon>
        <taxon>metagenomes</taxon>
        <taxon>ecological metagenomes</taxon>
    </lineage>
</organism>
<name>A0A3B0XFQ4_9ZZZZ</name>
<reference evidence="2" key="1">
    <citation type="submission" date="2018-06" db="EMBL/GenBank/DDBJ databases">
        <authorList>
            <person name="Zhirakovskaya E."/>
        </authorList>
    </citation>
    <scope>NUCLEOTIDE SEQUENCE</scope>
</reference>
<dbReference type="Pfam" id="PF08668">
    <property type="entry name" value="HDOD"/>
    <property type="match status" value="1"/>
</dbReference>
<feature type="domain" description="HDOD" evidence="1">
    <location>
        <begin position="23"/>
        <end position="210"/>
    </location>
</feature>
<proteinExistence type="predicted"/>
<dbReference type="PANTHER" id="PTHR33525">
    <property type="match status" value="1"/>
</dbReference>